<dbReference type="PANTHER" id="PTHR31394">
    <property type="entry name" value="TRANSMEMBRANE PROTEIN 199"/>
    <property type="match status" value="1"/>
</dbReference>
<evidence type="ECO:0000256" key="7">
    <source>
        <dbReference type="SAM" id="Phobius"/>
    </source>
</evidence>
<keyword evidence="2 7" id="KW-0812">Transmembrane</keyword>
<organism evidence="8 9">
    <name type="scientific">Oculimacula yallundae</name>
    <dbReference type="NCBI Taxonomy" id="86028"/>
    <lineage>
        <taxon>Eukaryota</taxon>
        <taxon>Fungi</taxon>
        <taxon>Dikarya</taxon>
        <taxon>Ascomycota</taxon>
        <taxon>Pezizomycotina</taxon>
        <taxon>Leotiomycetes</taxon>
        <taxon>Helotiales</taxon>
        <taxon>Ploettnerulaceae</taxon>
        <taxon>Oculimacula</taxon>
    </lineage>
</organism>
<dbReference type="PANTHER" id="PTHR31394:SF1">
    <property type="entry name" value="TRANSMEMBRANE PROTEIN 199"/>
    <property type="match status" value="1"/>
</dbReference>
<evidence type="ECO:0000256" key="6">
    <source>
        <dbReference type="SAM" id="MobiDB-lite"/>
    </source>
</evidence>
<keyword evidence="9" id="KW-1185">Reference proteome</keyword>
<keyword evidence="5 7" id="KW-0472">Membrane</keyword>
<evidence type="ECO:0000256" key="5">
    <source>
        <dbReference type="ARBA" id="ARBA00023136"/>
    </source>
</evidence>
<feature type="compositionally biased region" description="Basic residues" evidence="6">
    <location>
        <begin position="373"/>
        <end position="382"/>
    </location>
</feature>
<reference evidence="8 9" key="1">
    <citation type="journal article" date="2024" name="Commun. Biol.">
        <title>Comparative genomic analysis of thermophilic fungi reveals convergent evolutionary adaptations and gene losses.</title>
        <authorList>
            <person name="Steindorff A.S."/>
            <person name="Aguilar-Pontes M.V."/>
            <person name="Robinson A.J."/>
            <person name="Andreopoulos B."/>
            <person name="LaButti K."/>
            <person name="Kuo A."/>
            <person name="Mondo S."/>
            <person name="Riley R."/>
            <person name="Otillar R."/>
            <person name="Haridas S."/>
            <person name="Lipzen A."/>
            <person name="Grimwood J."/>
            <person name="Schmutz J."/>
            <person name="Clum A."/>
            <person name="Reid I.D."/>
            <person name="Moisan M.C."/>
            <person name="Butler G."/>
            <person name="Nguyen T.T.M."/>
            <person name="Dewar K."/>
            <person name="Conant G."/>
            <person name="Drula E."/>
            <person name="Henrissat B."/>
            <person name="Hansel C."/>
            <person name="Singer S."/>
            <person name="Hutchinson M.I."/>
            <person name="de Vries R.P."/>
            <person name="Natvig D.O."/>
            <person name="Powell A.J."/>
            <person name="Tsang A."/>
            <person name="Grigoriev I.V."/>
        </authorList>
    </citation>
    <scope>NUCLEOTIDE SEQUENCE [LARGE SCALE GENOMIC DNA]</scope>
    <source>
        <strain evidence="8 9">CBS 494.80</strain>
    </source>
</reference>
<dbReference type="Pfam" id="PF11712">
    <property type="entry name" value="Vma12"/>
    <property type="match status" value="1"/>
</dbReference>
<protein>
    <submittedName>
        <fullName evidence="8">Uncharacterized protein</fullName>
    </submittedName>
</protein>
<keyword evidence="3" id="KW-0256">Endoplasmic reticulum</keyword>
<comment type="subcellular location">
    <subcellularLocation>
        <location evidence="1">Endoplasmic reticulum membrane</location>
        <topology evidence="1">Multi-pass membrane protein</topology>
    </subcellularLocation>
</comment>
<evidence type="ECO:0000256" key="4">
    <source>
        <dbReference type="ARBA" id="ARBA00022989"/>
    </source>
</evidence>
<evidence type="ECO:0000313" key="9">
    <source>
        <dbReference type="Proteomes" id="UP001595075"/>
    </source>
</evidence>
<feature type="transmembrane region" description="Helical" evidence="7">
    <location>
        <begin position="271"/>
        <end position="293"/>
    </location>
</feature>
<comment type="caution">
    <text evidence="8">The sequence shown here is derived from an EMBL/GenBank/DDBJ whole genome shotgun (WGS) entry which is preliminary data.</text>
</comment>
<accession>A0ABR4C1W9</accession>
<feature type="transmembrane region" description="Helical" evidence="7">
    <location>
        <begin position="299"/>
        <end position="320"/>
    </location>
</feature>
<evidence type="ECO:0000256" key="2">
    <source>
        <dbReference type="ARBA" id="ARBA00022692"/>
    </source>
</evidence>
<sequence>MSSKSNIRNSNYNPTLERKAVAVIIGRGGFWKADVKMLKPWNSAYIFAATLDHFNTEATLREKAQDNSILNFHSYVQHFNDAIENFTMVLLTMTASMVEALGKIQGFERGTGIAASTPSNDVKAQVEEQTLEHEVNEAGKREEPVLLDPRIGNPILHGQVVELSQNMKDQKLQPCRLEDLLRGARIYSPPPAPKSEPTSEYKALMARLRREEEARTYERMTNPPPPMETFSQRFPADSAARAFDSSHQNINASDPDDDGITFADVDRQMALIFNVLISIVACAVAIWIAAKWWSTPARLALSMSGSALVGVAEVVVYSGYLRRVTEAKGKEKQVKEVKEIVKTWVVGAGNDTEDVSEKTPVNIETREDDQGLRARKRMKDVS</sequence>
<dbReference type="InterPro" id="IPR021013">
    <property type="entry name" value="ATPase_Vma12"/>
</dbReference>
<gene>
    <name evidence="8" type="ORF">VTL71DRAFT_4409</name>
</gene>
<evidence type="ECO:0000256" key="1">
    <source>
        <dbReference type="ARBA" id="ARBA00004477"/>
    </source>
</evidence>
<dbReference type="EMBL" id="JAZHXI010000014">
    <property type="protein sequence ID" value="KAL2063915.1"/>
    <property type="molecule type" value="Genomic_DNA"/>
</dbReference>
<evidence type="ECO:0000313" key="8">
    <source>
        <dbReference type="EMBL" id="KAL2063915.1"/>
    </source>
</evidence>
<proteinExistence type="predicted"/>
<evidence type="ECO:0000256" key="3">
    <source>
        <dbReference type="ARBA" id="ARBA00022824"/>
    </source>
</evidence>
<dbReference type="Proteomes" id="UP001595075">
    <property type="component" value="Unassembled WGS sequence"/>
</dbReference>
<name>A0ABR4C1W9_9HELO</name>
<feature type="region of interest" description="Disordered" evidence="6">
    <location>
        <begin position="351"/>
        <end position="382"/>
    </location>
</feature>
<keyword evidence="4 7" id="KW-1133">Transmembrane helix</keyword>